<dbReference type="OrthoDB" id="345640at2"/>
<feature type="domain" description="Type IV / VI secretion system DotU" evidence="2">
    <location>
        <begin position="28"/>
        <end position="233"/>
    </location>
</feature>
<feature type="transmembrane region" description="Helical" evidence="1">
    <location>
        <begin position="215"/>
        <end position="234"/>
    </location>
</feature>
<dbReference type="AlphaFoldDB" id="A0A3D8ICK8"/>
<dbReference type="RefSeq" id="WP_115543659.1">
    <property type="nucleotide sequence ID" value="NZ_NXLQ01000027.1"/>
</dbReference>
<reference evidence="3 4" key="1">
    <citation type="submission" date="2018-04" db="EMBL/GenBank/DDBJ databases">
        <title>Novel Campyloabacter and Helicobacter Species and Strains.</title>
        <authorList>
            <person name="Mannion A.J."/>
            <person name="Shen Z."/>
            <person name="Fox J.G."/>
        </authorList>
    </citation>
    <scope>NUCLEOTIDE SEQUENCE [LARGE SCALE GENOMIC DNA]</scope>
    <source>
        <strain evidence="3 4">MIT 17-337</strain>
    </source>
</reference>
<keyword evidence="4" id="KW-1185">Reference proteome</keyword>
<name>A0A3D8ICK8_9HELI</name>
<keyword evidence="1" id="KW-1133">Transmembrane helix</keyword>
<dbReference type="InterPro" id="IPR038522">
    <property type="entry name" value="T4/T6SS_DotU_sf"/>
</dbReference>
<dbReference type="PANTHER" id="PTHR38033:SF1">
    <property type="entry name" value="DOTU FAMILY TYPE IV_VI SECRETION SYSTEM PROTEIN"/>
    <property type="match status" value="1"/>
</dbReference>
<dbReference type="PANTHER" id="PTHR38033">
    <property type="entry name" value="MEMBRANE PROTEIN-RELATED"/>
    <property type="match status" value="1"/>
</dbReference>
<dbReference type="EMBL" id="NXLQ01000027">
    <property type="protein sequence ID" value="RDU62933.1"/>
    <property type="molecule type" value="Genomic_DNA"/>
</dbReference>
<dbReference type="NCBIfam" id="TIGR03349">
    <property type="entry name" value="IV_VI_DotU"/>
    <property type="match status" value="1"/>
</dbReference>
<proteinExistence type="predicted"/>
<organism evidence="3 4">
    <name type="scientific">Helicobacter didelphidarum</name>
    <dbReference type="NCBI Taxonomy" id="2040648"/>
    <lineage>
        <taxon>Bacteria</taxon>
        <taxon>Pseudomonadati</taxon>
        <taxon>Campylobacterota</taxon>
        <taxon>Epsilonproteobacteria</taxon>
        <taxon>Campylobacterales</taxon>
        <taxon>Helicobacteraceae</taxon>
        <taxon>Helicobacter</taxon>
    </lineage>
</organism>
<comment type="caution">
    <text evidence="3">The sequence shown here is derived from an EMBL/GenBank/DDBJ whole genome shotgun (WGS) entry which is preliminary data.</text>
</comment>
<dbReference type="NCBIfam" id="NF038228">
    <property type="entry name" value="IcmH_DotU_IVB"/>
    <property type="match status" value="1"/>
</dbReference>
<protein>
    <submittedName>
        <fullName evidence="3">DotU family type IV/VI secretion system protein</fullName>
    </submittedName>
</protein>
<evidence type="ECO:0000256" key="1">
    <source>
        <dbReference type="SAM" id="Phobius"/>
    </source>
</evidence>
<keyword evidence="1" id="KW-0812">Transmembrane</keyword>
<dbReference type="Gene3D" id="1.25.40.590">
    <property type="entry name" value="Type IV / VI secretion system, DotU"/>
    <property type="match status" value="1"/>
</dbReference>
<dbReference type="Pfam" id="PF09850">
    <property type="entry name" value="DotU"/>
    <property type="match status" value="1"/>
</dbReference>
<keyword evidence="1" id="KW-0472">Membrane</keyword>
<dbReference type="InterPro" id="IPR017732">
    <property type="entry name" value="T4/T6SS_DotU"/>
</dbReference>
<dbReference type="Proteomes" id="UP000256379">
    <property type="component" value="Unassembled WGS sequence"/>
</dbReference>
<accession>A0A3D8ICK8</accession>
<evidence type="ECO:0000313" key="3">
    <source>
        <dbReference type="EMBL" id="RDU62933.1"/>
    </source>
</evidence>
<evidence type="ECO:0000313" key="4">
    <source>
        <dbReference type="Proteomes" id="UP000256379"/>
    </source>
</evidence>
<evidence type="ECO:0000259" key="2">
    <source>
        <dbReference type="Pfam" id="PF09850"/>
    </source>
</evidence>
<gene>
    <name evidence="3" type="ORF">CQA53_08940</name>
</gene>
<sequence length="256" mass="29476">MQDSTATKEPSLLLLSKLRGLETNKALDYYLPLLLLAHRLSLVSKIDMSVEQLREDMLNEILSINATLLNLKIYDEVDITRLRYCVCVFIDESLMKNEIFIDSYWANNPLTIRLFNENQGGDKFFGVMDKWLENPSKNKDTLEFIYVCLILGYRGKFDIEPDCKEKILYLCDNICSAITPSMESKEDIFNQSSKVAHKADLLAMLSTRAVRHTKMLFLLAPLLLILIAFSYSLWKVNENNKIIESMLIESLEDKGL</sequence>